<evidence type="ECO:0000256" key="4">
    <source>
        <dbReference type="ARBA" id="ARBA00022837"/>
    </source>
</evidence>
<keyword evidence="6 9" id="KW-0472">Membrane</keyword>
<sequence length="399" mass="42744">MAPLSATTIPLLALSLGSTTAFVAPIGRGASWSLANPQRAVRSSTSAAATRHNTLRRSSAMPATSSLRMVSKVAEQKAAKLRETAAAFRAEAAELEEKQARERRENALRSFNTFDSNKDGSVDIAELKAGLESPLRRSFTKTLQARMGRKPSKEEVDERIAGLPGGTLFPDELALKLIQTYDQNGDGLLQQSEFAPTEELRTRLENLLSQQREDERLARLEERQRQMDDKMRPDTGAVVVSPGDVNDGPATTADKALSALPYLLPLVDGILFAAHLFGAFPEQTAWAQPLAAVLLALRSLPFATLIGFFSLSIGSSNPRVNKLVRFNMQQAINLDIALILPGVVGAITGGMLGADAVKLAPLSNAGSDVVFVALLAAVAYSVGTSATGRSRTSFRCWGV</sequence>
<dbReference type="eggNOG" id="ENOG502QUSD">
    <property type="taxonomic scope" value="Eukaryota"/>
</dbReference>
<evidence type="ECO:0000313" key="13">
    <source>
        <dbReference type="Proteomes" id="UP000002630"/>
    </source>
</evidence>
<reference evidence="12 13" key="1">
    <citation type="journal article" date="2010" name="Nature">
        <title>The Ectocarpus genome and the independent evolution of multicellularity in brown algae.</title>
        <authorList>
            <person name="Cock J.M."/>
            <person name="Sterck L."/>
            <person name="Rouze P."/>
            <person name="Scornet D."/>
            <person name="Allen A.E."/>
            <person name="Amoutzias G."/>
            <person name="Anthouard V."/>
            <person name="Artiguenave F."/>
            <person name="Aury J.M."/>
            <person name="Badger J.H."/>
            <person name="Beszteri B."/>
            <person name="Billiau K."/>
            <person name="Bonnet E."/>
            <person name="Bothwell J.H."/>
            <person name="Bowler C."/>
            <person name="Boyen C."/>
            <person name="Brownlee C."/>
            <person name="Carrano C.J."/>
            <person name="Charrier B."/>
            <person name="Cho G.Y."/>
            <person name="Coelho S.M."/>
            <person name="Collen J."/>
            <person name="Corre E."/>
            <person name="Da Silva C."/>
            <person name="Delage L."/>
            <person name="Delaroque N."/>
            <person name="Dittami S.M."/>
            <person name="Doulbeau S."/>
            <person name="Elias M."/>
            <person name="Farnham G."/>
            <person name="Gachon C.M."/>
            <person name="Gschloessl B."/>
            <person name="Heesch S."/>
            <person name="Jabbari K."/>
            <person name="Jubin C."/>
            <person name="Kawai H."/>
            <person name="Kimura K."/>
            <person name="Kloareg B."/>
            <person name="Kupper F.C."/>
            <person name="Lang D."/>
            <person name="Le Bail A."/>
            <person name="Leblanc C."/>
            <person name="Lerouge P."/>
            <person name="Lohr M."/>
            <person name="Lopez P.J."/>
            <person name="Martens C."/>
            <person name="Maumus F."/>
            <person name="Michel G."/>
            <person name="Miranda-Saavedra D."/>
            <person name="Morales J."/>
            <person name="Moreau H."/>
            <person name="Motomura T."/>
            <person name="Nagasato C."/>
            <person name="Napoli C.A."/>
            <person name="Nelson D.R."/>
            <person name="Nyvall-Collen P."/>
            <person name="Peters A.F."/>
            <person name="Pommier C."/>
            <person name="Potin P."/>
            <person name="Poulain J."/>
            <person name="Quesneville H."/>
            <person name="Read B."/>
            <person name="Rensing S.A."/>
            <person name="Ritter A."/>
            <person name="Rousvoal S."/>
            <person name="Samanta M."/>
            <person name="Samson G."/>
            <person name="Schroeder D.C."/>
            <person name="Segurens B."/>
            <person name="Strittmatter M."/>
            <person name="Tonon T."/>
            <person name="Tregear J.W."/>
            <person name="Valentin K."/>
            <person name="von Dassow P."/>
            <person name="Yamagishi T."/>
            <person name="Van de Peer Y."/>
            <person name="Wincker P."/>
        </authorList>
    </citation>
    <scope>NUCLEOTIDE SEQUENCE [LARGE SCALE GENOMIC DNA]</scope>
    <source>
        <strain evidence="13">Ec32 / CCAP1310/4</strain>
    </source>
</reference>
<evidence type="ECO:0000256" key="3">
    <source>
        <dbReference type="ARBA" id="ARBA00022692"/>
    </source>
</evidence>
<gene>
    <name evidence="12" type="ORF">Esi_0214_0022</name>
</gene>
<dbReference type="OrthoDB" id="196341at2759"/>
<dbReference type="PANTHER" id="PTHR33510:SF5">
    <property type="entry name" value="PROTEIN TIC 20-II, CHLOROPLASTIC"/>
    <property type="match status" value="1"/>
</dbReference>
<name>D7FRG5_ECTSI</name>
<evidence type="ECO:0000256" key="6">
    <source>
        <dbReference type="ARBA" id="ARBA00023136"/>
    </source>
</evidence>
<dbReference type="InParanoid" id="D7FRG5"/>
<evidence type="ECO:0000256" key="7">
    <source>
        <dbReference type="SAM" id="Coils"/>
    </source>
</evidence>
<dbReference type="InterPro" id="IPR011992">
    <property type="entry name" value="EF-hand-dom_pair"/>
</dbReference>
<dbReference type="EMBL" id="FN648392">
    <property type="protein sequence ID" value="CBJ30756.1"/>
    <property type="molecule type" value="Genomic_DNA"/>
</dbReference>
<evidence type="ECO:0000256" key="8">
    <source>
        <dbReference type="SAM" id="MobiDB-lite"/>
    </source>
</evidence>
<accession>D7FRG5</accession>
<dbReference type="CDD" id="cd00051">
    <property type="entry name" value="EFh"/>
    <property type="match status" value="1"/>
</dbReference>
<feature type="transmembrane region" description="Helical" evidence="9">
    <location>
        <begin position="332"/>
        <end position="353"/>
    </location>
</feature>
<feature type="coiled-coil region" evidence="7">
    <location>
        <begin position="71"/>
        <end position="110"/>
    </location>
</feature>
<feature type="transmembrane region" description="Helical" evidence="9">
    <location>
        <begin position="365"/>
        <end position="383"/>
    </location>
</feature>
<keyword evidence="4" id="KW-0106">Calcium</keyword>
<feature type="region of interest" description="Disordered" evidence="8">
    <location>
        <begin position="43"/>
        <end position="63"/>
    </location>
</feature>
<dbReference type="InterPro" id="IPR005691">
    <property type="entry name" value="Tic20"/>
</dbReference>
<dbReference type="GO" id="GO:0031969">
    <property type="term" value="C:chloroplast membrane"/>
    <property type="evidence" value="ECO:0007669"/>
    <property type="project" value="UniProtKB-SubCell"/>
</dbReference>
<dbReference type="STRING" id="2880.D7FRG5"/>
<keyword evidence="13" id="KW-1185">Reference proteome</keyword>
<dbReference type="Pfam" id="PF13202">
    <property type="entry name" value="EF-hand_5"/>
    <property type="match status" value="1"/>
</dbReference>
<keyword evidence="5 9" id="KW-1133">Transmembrane helix</keyword>
<dbReference type="Proteomes" id="UP000002630">
    <property type="component" value="Linkage Group LG06"/>
</dbReference>
<evidence type="ECO:0000256" key="2">
    <source>
        <dbReference type="ARBA" id="ARBA00009596"/>
    </source>
</evidence>
<dbReference type="PANTHER" id="PTHR33510">
    <property type="entry name" value="PROTEIN TIC 20-II, CHLOROPLASTIC"/>
    <property type="match status" value="1"/>
</dbReference>
<protein>
    <recommendedName>
        <fullName evidence="11">EF-hand domain-containing protein</fullName>
    </recommendedName>
</protein>
<dbReference type="PROSITE" id="PS00018">
    <property type="entry name" value="EF_HAND_1"/>
    <property type="match status" value="2"/>
</dbReference>
<keyword evidence="10" id="KW-0732">Signal</keyword>
<comment type="similarity">
    <text evidence="2">Belongs to the Tic20 family.</text>
</comment>
<feature type="signal peptide" evidence="10">
    <location>
        <begin position="1"/>
        <end position="21"/>
    </location>
</feature>
<evidence type="ECO:0000313" key="12">
    <source>
        <dbReference type="EMBL" id="CBJ30756.1"/>
    </source>
</evidence>
<dbReference type="GO" id="GO:0005509">
    <property type="term" value="F:calcium ion binding"/>
    <property type="evidence" value="ECO:0007669"/>
    <property type="project" value="InterPro"/>
</dbReference>
<dbReference type="InterPro" id="IPR002048">
    <property type="entry name" value="EF_hand_dom"/>
</dbReference>
<dbReference type="OMA" id="EAMSHDT"/>
<organism evidence="12 13">
    <name type="scientific">Ectocarpus siliculosus</name>
    <name type="common">Brown alga</name>
    <name type="synonym">Conferva siliculosa</name>
    <dbReference type="NCBI Taxonomy" id="2880"/>
    <lineage>
        <taxon>Eukaryota</taxon>
        <taxon>Sar</taxon>
        <taxon>Stramenopiles</taxon>
        <taxon>Ochrophyta</taxon>
        <taxon>PX clade</taxon>
        <taxon>Phaeophyceae</taxon>
        <taxon>Ectocarpales</taxon>
        <taxon>Ectocarpaceae</taxon>
        <taxon>Ectocarpus</taxon>
    </lineage>
</organism>
<dbReference type="Gene3D" id="1.10.238.10">
    <property type="entry name" value="EF-hand"/>
    <property type="match status" value="1"/>
</dbReference>
<dbReference type="AlphaFoldDB" id="D7FRG5"/>
<keyword evidence="7" id="KW-0175">Coiled coil</keyword>
<dbReference type="Pfam" id="PF16166">
    <property type="entry name" value="TIC20"/>
    <property type="match status" value="1"/>
</dbReference>
<evidence type="ECO:0000256" key="9">
    <source>
        <dbReference type="SAM" id="Phobius"/>
    </source>
</evidence>
<evidence type="ECO:0000256" key="10">
    <source>
        <dbReference type="SAM" id="SignalP"/>
    </source>
</evidence>
<evidence type="ECO:0000259" key="11">
    <source>
        <dbReference type="PROSITE" id="PS50222"/>
    </source>
</evidence>
<dbReference type="EMBL" id="FN649731">
    <property type="protein sequence ID" value="CBJ30756.1"/>
    <property type="molecule type" value="Genomic_DNA"/>
</dbReference>
<proteinExistence type="inferred from homology"/>
<dbReference type="PROSITE" id="PS50222">
    <property type="entry name" value="EF_HAND_2"/>
    <property type="match status" value="1"/>
</dbReference>
<comment type="subcellular location">
    <subcellularLocation>
        <location evidence="1">Plastid</location>
        <location evidence="1">Chloroplast membrane</location>
        <topology evidence="1">Multi-pass membrane protein</topology>
    </subcellularLocation>
</comment>
<dbReference type="InterPro" id="IPR018247">
    <property type="entry name" value="EF_Hand_1_Ca_BS"/>
</dbReference>
<dbReference type="SUPFAM" id="SSF47473">
    <property type="entry name" value="EF-hand"/>
    <property type="match status" value="1"/>
</dbReference>
<feature type="chain" id="PRO_5003095857" description="EF-hand domain-containing protein" evidence="10">
    <location>
        <begin position="22"/>
        <end position="399"/>
    </location>
</feature>
<keyword evidence="3 9" id="KW-0812">Transmembrane</keyword>
<evidence type="ECO:0000256" key="5">
    <source>
        <dbReference type="ARBA" id="ARBA00022989"/>
    </source>
</evidence>
<feature type="transmembrane region" description="Helical" evidence="9">
    <location>
        <begin position="290"/>
        <end position="311"/>
    </location>
</feature>
<feature type="domain" description="EF-hand" evidence="11">
    <location>
        <begin position="102"/>
        <end position="137"/>
    </location>
</feature>
<evidence type="ECO:0000256" key="1">
    <source>
        <dbReference type="ARBA" id="ARBA00004508"/>
    </source>
</evidence>